<feature type="compositionally biased region" description="Low complexity" evidence="1">
    <location>
        <begin position="208"/>
        <end position="227"/>
    </location>
</feature>
<feature type="compositionally biased region" description="Basic residues" evidence="1">
    <location>
        <begin position="282"/>
        <end position="297"/>
    </location>
</feature>
<keyword evidence="3" id="KW-1185">Reference proteome</keyword>
<feature type="compositionally biased region" description="Basic residues" evidence="1">
    <location>
        <begin position="254"/>
        <end position="265"/>
    </location>
</feature>
<protein>
    <submittedName>
        <fullName evidence="2">Uncharacterized protein</fullName>
    </submittedName>
</protein>
<name>A0A1X6NXQ5_PORUM</name>
<evidence type="ECO:0000313" key="2">
    <source>
        <dbReference type="EMBL" id="OSX73310.1"/>
    </source>
</evidence>
<dbReference type="Proteomes" id="UP000218209">
    <property type="component" value="Unassembled WGS sequence"/>
</dbReference>
<proteinExistence type="predicted"/>
<evidence type="ECO:0000256" key="1">
    <source>
        <dbReference type="SAM" id="MobiDB-lite"/>
    </source>
</evidence>
<feature type="region of interest" description="Disordered" evidence="1">
    <location>
        <begin position="186"/>
        <end position="338"/>
    </location>
</feature>
<dbReference type="EMBL" id="KV919003">
    <property type="protein sequence ID" value="OSX73310.1"/>
    <property type="molecule type" value="Genomic_DNA"/>
</dbReference>
<gene>
    <name evidence="2" type="ORF">BU14_0357s0003</name>
</gene>
<feature type="compositionally biased region" description="Low complexity" evidence="1">
    <location>
        <begin position="234"/>
        <end position="247"/>
    </location>
</feature>
<feature type="compositionally biased region" description="Basic and acidic residues" evidence="1">
    <location>
        <begin position="305"/>
        <end position="318"/>
    </location>
</feature>
<evidence type="ECO:0000313" key="3">
    <source>
        <dbReference type="Proteomes" id="UP000218209"/>
    </source>
</evidence>
<organism evidence="2 3">
    <name type="scientific">Porphyra umbilicalis</name>
    <name type="common">Purple laver</name>
    <name type="synonym">Red alga</name>
    <dbReference type="NCBI Taxonomy" id="2786"/>
    <lineage>
        <taxon>Eukaryota</taxon>
        <taxon>Rhodophyta</taxon>
        <taxon>Bangiophyceae</taxon>
        <taxon>Bangiales</taxon>
        <taxon>Bangiaceae</taxon>
        <taxon>Porphyra</taxon>
    </lineage>
</organism>
<dbReference type="PANTHER" id="PTHR21521:SF0">
    <property type="entry name" value="AMUN, ISOFORM A"/>
    <property type="match status" value="1"/>
</dbReference>
<dbReference type="AlphaFoldDB" id="A0A1X6NXQ5"/>
<reference evidence="2 3" key="1">
    <citation type="submission" date="2017-03" db="EMBL/GenBank/DDBJ databases">
        <title>WGS assembly of Porphyra umbilicalis.</title>
        <authorList>
            <person name="Brawley S.H."/>
            <person name="Blouin N.A."/>
            <person name="Ficko-Blean E."/>
            <person name="Wheeler G.L."/>
            <person name="Lohr M."/>
            <person name="Goodson H.V."/>
            <person name="Jenkins J.W."/>
            <person name="Blaby-Haas C.E."/>
            <person name="Helliwell K.E."/>
            <person name="Chan C."/>
            <person name="Marriage T."/>
            <person name="Bhattacharya D."/>
            <person name="Klein A.S."/>
            <person name="Badis Y."/>
            <person name="Brodie J."/>
            <person name="Cao Y."/>
            <person name="Collen J."/>
            <person name="Dittami S.M."/>
            <person name="Gachon C.M."/>
            <person name="Green B.R."/>
            <person name="Karpowicz S."/>
            <person name="Kim J.W."/>
            <person name="Kudahl U."/>
            <person name="Lin S."/>
            <person name="Michel G."/>
            <person name="Mittag M."/>
            <person name="Olson B.J."/>
            <person name="Pangilinan J."/>
            <person name="Peng Y."/>
            <person name="Qiu H."/>
            <person name="Shu S."/>
            <person name="Singer J.T."/>
            <person name="Smith A.G."/>
            <person name="Sprecher B.N."/>
            <person name="Wagner V."/>
            <person name="Wang W."/>
            <person name="Wang Z.-Y."/>
            <person name="Yan J."/>
            <person name="Yarish C."/>
            <person name="Zoeuner-Riek S."/>
            <person name="Zhuang Y."/>
            <person name="Zou Y."/>
            <person name="Lindquist E.A."/>
            <person name="Grimwood J."/>
            <person name="Barry K."/>
            <person name="Rokhsar D.S."/>
            <person name="Schmutz J."/>
            <person name="Stiller J.W."/>
            <person name="Grossman A.R."/>
            <person name="Prochnik S.E."/>
        </authorList>
    </citation>
    <scope>NUCLEOTIDE SEQUENCE [LARGE SCALE GENOMIC DNA]</scope>
    <source>
        <strain evidence="2">4086291</strain>
    </source>
</reference>
<accession>A0A1X6NXQ5</accession>
<sequence>MDWDAPPDAYAAAAAAYPAVLAGLDRPTDKRRAGLRLRAKPRPRLVALAATNGDDAVAAAAAAAFAALDGGWGGPGSGAAADGGFDRLPAPDTLRAALDALCVLVGVGPATASAVLAAARPAVPFMSDEAAVVADATRGRAKAYTVGRYVALAGALGDKATALNAGGGGEATAAAAGTRAVAAAGRSQGGRVKAPVAAAPDGAPPTGRPSRTRARPAAAADAAGAAAAKRRKGPAAAAAADAAAAPSAAPPPRRSSRRREARRRRDGGGGGRRAHASGGGPPRRRRAAAAARRRGRRSAPVGPLREARQARGKPEPFDAWRLSRPQPPVERGGRPCRR</sequence>
<dbReference type="PANTHER" id="PTHR21521">
    <property type="entry name" value="AMUN, ISOFORM A"/>
    <property type="match status" value="1"/>
</dbReference>